<gene>
    <name evidence="3" type="ORF">DUNSADRAFT_9942</name>
</gene>
<dbReference type="Proteomes" id="UP000815325">
    <property type="component" value="Unassembled WGS sequence"/>
</dbReference>
<dbReference type="EMBL" id="MU069797">
    <property type="protein sequence ID" value="KAF5833671.1"/>
    <property type="molecule type" value="Genomic_DNA"/>
</dbReference>
<evidence type="ECO:0000256" key="2">
    <source>
        <dbReference type="SAM" id="MobiDB-lite"/>
    </source>
</evidence>
<dbReference type="PANTHER" id="PTHR11679">
    <property type="entry name" value="VESICLE PROTEIN SORTING-ASSOCIATED"/>
    <property type="match status" value="1"/>
</dbReference>
<evidence type="ECO:0000256" key="1">
    <source>
        <dbReference type="ARBA" id="ARBA00009884"/>
    </source>
</evidence>
<name>A0ABQ7GGE5_DUNSA</name>
<feature type="region of interest" description="Disordered" evidence="2">
    <location>
        <begin position="185"/>
        <end position="222"/>
    </location>
</feature>
<proteinExistence type="inferred from homology"/>
<reference evidence="3" key="1">
    <citation type="submission" date="2017-08" db="EMBL/GenBank/DDBJ databases">
        <authorList>
            <person name="Polle J.E."/>
            <person name="Barry K."/>
            <person name="Cushman J."/>
            <person name="Schmutz J."/>
            <person name="Tran D."/>
            <person name="Hathwaick L.T."/>
            <person name="Yim W.C."/>
            <person name="Jenkins J."/>
            <person name="Mckie-Krisberg Z.M."/>
            <person name="Prochnik S."/>
            <person name="Lindquist E."/>
            <person name="Dockter R.B."/>
            <person name="Adam C."/>
            <person name="Molina H."/>
            <person name="Bunkerborg J."/>
            <person name="Jin E."/>
            <person name="Buchheim M."/>
            <person name="Magnuson J."/>
        </authorList>
    </citation>
    <scope>NUCLEOTIDE SEQUENCE</scope>
    <source>
        <strain evidence="3">CCAP 19/18</strain>
    </source>
</reference>
<evidence type="ECO:0000313" key="3">
    <source>
        <dbReference type="EMBL" id="KAF5833671.1"/>
    </source>
</evidence>
<feature type="region of interest" description="Disordered" evidence="2">
    <location>
        <begin position="126"/>
        <end position="145"/>
    </location>
</feature>
<dbReference type="InterPro" id="IPR036045">
    <property type="entry name" value="Sec1-like_sf"/>
</dbReference>
<feature type="compositionally biased region" description="Low complexity" evidence="2">
    <location>
        <begin position="128"/>
        <end position="139"/>
    </location>
</feature>
<dbReference type="SUPFAM" id="SSF56815">
    <property type="entry name" value="Sec1/munc18-like (SM) proteins"/>
    <property type="match status" value="1"/>
</dbReference>
<keyword evidence="4" id="KW-1185">Reference proteome</keyword>
<accession>A0ABQ7GGE5</accession>
<feature type="region of interest" description="Disordered" evidence="2">
    <location>
        <begin position="561"/>
        <end position="595"/>
    </location>
</feature>
<feature type="compositionally biased region" description="Low complexity" evidence="2">
    <location>
        <begin position="213"/>
        <end position="222"/>
    </location>
</feature>
<evidence type="ECO:0000313" key="4">
    <source>
        <dbReference type="Proteomes" id="UP000815325"/>
    </source>
</evidence>
<comment type="similarity">
    <text evidence="1">Belongs to the STXBP/unc-18/SEC1 family.</text>
</comment>
<dbReference type="InterPro" id="IPR001619">
    <property type="entry name" value="Sec1-like"/>
</dbReference>
<organism evidence="3 4">
    <name type="scientific">Dunaliella salina</name>
    <name type="common">Green alga</name>
    <name type="synonym">Protococcus salinus</name>
    <dbReference type="NCBI Taxonomy" id="3046"/>
    <lineage>
        <taxon>Eukaryota</taxon>
        <taxon>Viridiplantae</taxon>
        <taxon>Chlorophyta</taxon>
        <taxon>core chlorophytes</taxon>
        <taxon>Chlorophyceae</taxon>
        <taxon>CS clade</taxon>
        <taxon>Chlamydomonadales</taxon>
        <taxon>Dunaliellaceae</taxon>
        <taxon>Dunaliella</taxon>
    </lineage>
</organism>
<protein>
    <submittedName>
        <fullName evidence="3">Uncharacterized protein</fullName>
    </submittedName>
</protein>
<feature type="region of interest" description="Disordered" evidence="2">
    <location>
        <begin position="313"/>
        <end position="336"/>
    </location>
</feature>
<comment type="caution">
    <text evidence="3">The sequence shown here is derived from an EMBL/GenBank/DDBJ whole genome shotgun (WGS) entry which is preliminary data.</text>
</comment>
<feature type="compositionally biased region" description="Polar residues" evidence="2">
    <location>
        <begin position="579"/>
        <end position="588"/>
    </location>
</feature>
<sequence length="763" mass="81044">MLDLVEEVRRAFLELAPDICLGAANVCDAASASHQHALLPSLSGKCVTTLVIAITQLLSDAHPLILRAVLAHPQVSRVLVLSAVSEHAHACQDGPSGDLGPEAFKEYGAMLQQDVQDMREANVAFARHQQQQASHDAASPQPPNPLSVEVRALPLCICALDRSSFVLPAKGAAAMQARVGGTAAGFARPQTSGSDLAGDGHEDDREDEGQIGEGASNNGSGSGGLSLLAHELVGLAAQLGMQLETFSVGVVSHQLALEVCNLPSPSPLPLDLPGRPTPTLGLVLVDRSLDVATPCMHQENLWEMMLGMLPREASTPAASSHLGGGGGPGKRRHRSKAAWRPVTPCVELPEAAPLQCPLPAHFDTTQHPHIHSSQQTQEQQQRPHFYGAEVLCPCDKQAVARLEQVAAKRSKDAAVLVRKWLKQALSTEKLHPNAALRQRSIATLGMACAHAMTGEGCARWEAMASLERQLLQMLLTVGEEGGSSSAVLVLIDALHTAQAGKGSLHVTDVVQLLPFVYSLTPDVQRNSNSREQVPKGPFSHEDEAQLRLAVLQALKQAMQQQQQQQRGHHCVQQPAGPTLQGTSSSGSRESAFDELLPGVGDEGSLEARLDAFFRRLHWIAQARGQLQELRQVTVTDMFADNAGSVLPLLRQLVRRLAQGDPVADIVQASSGSLKTLLTKGLGRFGLDAGLLGAVAGAVAPRAARVSECTAVLIFVVGGISPAEIREVRQEIEERPSVRLPPLLLGGTALLTSSDVARQLMQGS</sequence>